<feature type="compositionally biased region" description="Low complexity" evidence="1">
    <location>
        <begin position="216"/>
        <end position="225"/>
    </location>
</feature>
<dbReference type="InParanoid" id="H0EQ45"/>
<dbReference type="HOGENOM" id="CLU_486650_0_0_1"/>
<feature type="compositionally biased region" description="Acidic residues" evidence="1">
    <location>
        <begin position="60"/>
        <end position="72"/>
    </location>
</feature>
<sequence>MSRNLRYKSPQTPVQKKSRRSSRATDNSSDDDYAGVDLISDDEESDPDVIRVEEQAIIDSEADDEDEDDDDLQTTPRPQLDDDALGWEDYDLTAAGIPGETFFEEHMARMHAPDLATEAAAWNATNSTVSEDIGTPGRRVHFDLSDSDDGADSDQDDFFPDIFLDQNRLDPSFRRTIENDDDEDRADSDDGSWDFNSDNGKTPTKAQPGDADSDSDASSGSSGYESDSDEGLTTDEDLPPESKFAPAKSVLRRVSDAAEEEEAEEITVTRRAPLSGPRLASWVLDRSKPFAVLDSKGKKLIMFKATAKRRVSFNGTSNVVESQPESDLFMEESSPMISNSGNIMLSAMYAPLDHFGGAIGPPEAFHPFTDIAADGTVTHDSTSSFEDDDYADLLMDGYYNIEDFISLGGDSSDEGEGNNENQDPSPSSDTAEPFSTPGRPTTATSEDQPQAHPLLNHFNNKDVVGSFRRNQTRHQQLTRNAVSTDALAFAGPYGPESILRGIKGGRLEAANVPITPMRRKKQPLTIGPSSPASPLANATANGKRKFTDDHFGHKRSRSAI</sequence>
<gene>
    <name evidence="2" type="ORF">M7I_4788</name>
</gene>
<dbReference type="AlphaFoldDB" id="H0EQ45"/>
<evidence type="ECO:0000313" key="3">
    <source>
        <dbReference type="Proteomes" id="UP000005446"/>
    </source>
</evidence>
<feature type="compositionally biased region" description="Polar residues" evidence="1">
    <location>
        <begin position="527"/>
        <end position="540"/>
    </location>
</feature>
<feature type="region of interest" description="Disordered" evidence="1">
    <location>
        <begin position="405"/>
        <end position="456"/>
    </location>
</feature>
<evidence type="ECO:0000313" key="2">
    <source>
        <dbReference type="EMBL" id="EHK99323.1"/>
    </source>
</evidence>
<feature type="region of interest" description="Disordered" evidence="1">
    <location>
        <begin position="128"/>
        <end position="270"/>
    </location>
</feature>
<proteinExistence type="predicted"/>
<comment type="caution">
    <text evidence="2">The sequence shown here is derived from an EMBL/GenBank/DDBJ whole genome shotgun (WGS) entry which is preliminary data.</text>
</comment>
<feature type="region of interest" description="Disordered" evidence="1">
    <location>
        <begin position="1"/>
        <end position="86"/>
    </location>
</feature>
<protein>
    <submittedName>
        <fullName evidence="2">Uncharacterized protein</fullName>
    </submittedName>
</protein>
<dbReference type="OrthoDB" id="5399183at2759"/>
<dbReference type="EMBL" id="AGUE01000120">
    <property type="protein sequence ID" value="EHK99323.1"/>
    <property type="molecule type" value="Genomic_DNA"/>
</dbReference>
<organism evidence="2 3">
    <name type="scientific">Glarea lozoyensis (strain ATCC 74030 / MF5533)</name>
    <dbReference type="NCBI Taxonomy" id="1104152"/>
    <lineage>
        <taxon>Eukaryota</taxon>
        <taxon>Fungi</taxon>
        <taxon>Dikarya</taxon>
        <taxon>Ascomycota</taxon>
        <taxon>Pezizomycotina</taxon>
        <taxon>Leotiomycetes</taxon>
        <taxon>Helotiales</taxon>
        <taxon>Helotiaceae</taxon>
        <taxon>Glarea</taxon>
    </lineage>
</organism>
<feature type="compositionally biased region" description="Acidic residues" evidence="1">
    <location>
        <begin position="28"/>
        <end position="47"/>
    </location>
</feature>
<feature type="compositionally biased region" description="Polar residues" evidence="1">
    <location>
        <begin position="438"/>
        <end position="448"/>
    </location>
</feature>
<dbReference type="Proteomes" id="UP000005446">
    <property type="component" value="Unassembled WGS sequence"/>
</dbReference>
<feature type="compositionally biased region" description="Acidic residues" evidence="1">
    <location>
        <begin position="145"/>
        <end position="159"/>
    </location>
</feature>
<keyword evidence="3" id="KW-1185">Reference proteome</keyword>
<feature type="compositionally biased region" description="Polar residues" evidence="1">
    <location>
        <begin position="195"/>
        <end position="205"/>
    </location>
</feature>
<feature type="region of interest" description="Disordered" evidence="1">
    <location>
        <begin position="521"/>
        <end position="560"/>
    </location>
</feature>
<evidence type="ECO:0000256" key="1">
    <source>
        <dbReference type="SAM" id="MobiDB-lite"/>
    </source>
</evidence>
<feature type="compositionally biased region" description="Basic and acidic residues" evidence="1">
    <location>
        <begin position="167"/>
        <end position="178"/>
    </location>
</feature>
<accession>H0EQ45</accession>
<name>H0EQ45_GLAL7</name>
<feature type="compositionally biased region" description="Acidic residues" evidence="1">
    <location>
        <begin position="179"/>
        <end position="192"/>
    </location>
</feature>
<reference evidence="2 3" key="1">
    <citation type="journal article" date="2012" name="Eukaryot. Cell">
        <title>Genome sequence of the fungus Glarea lozoyensis: the first genome sequence of a species from the Helotiaceae family.</title>
        <authorList>
            <person name="Youssar L."/>
            <person name="Gruening B.A."/>
            <person name="Erxleben A."/>
            <person name="Guenther S."/>
            <person name="Huettel W."/>
        </authorList>
    </citation>
    <scope>NUCLEOTIDE SEQUENCE [LARGE SCALE GENOMIC DNA]</scope>
    <source>
        <strain evidence="3">ATCC 74030 / MF5533</strain>
    </source>
</reference>
<feature type="compositionally biased region" description="Acidic residues" evidence="1">
    <location>
        <begin position="226"/>
        <end position="239"/>
    </location>
</feature>
<feature type="compositionally biased region" description="Polar residues" evidence="1">
    <location>
        <begin position="1"/>
        <end position="15"/>
    </location>
</feature>